<dbReference type="EMBL" id="DF841573">
    <property type="protein sequence ID" value="GAT45624.1"/>
    <property type="molecule type" value="Genomic_DNA"/>
</dbReference>
<proteinExistence type="predicted"/>
<gene>
    <name evidence="1" type="ORF">MCHLO_03190</name>
</gene>
<sequence length="173" mass="19081">MEPRPRGQDVAGRDGARARCGQGVARRMARAFGGGSRGECHERERLDLGARFCFFVDTLAAAQGLITTTTTILKTATQRRKCNKQPNKTHHHLFTIHDLFPLDDAGTAGDKRTPARPFLLVDAFVFIFYQSVRRIPYALARDPQLSCISKPNSATPSPRALVIHDTSPGTTFC</sequence>
<name>A0ABQ0L5D3_MYCCL</name>
<dbReference type="Proteomes" id="UP000815677">
    <property type="component" value="Unassembled WGS sequence"/>
</dbReference>
<protein>
    <submittedName>
        <fullName evidence="1">Uncharacterized protein</fullName>
    </submittedName>
</protein>
<reference evidence="1" key="1">
    <citation type="submission" date="2014-09" db="EMBL/GenBank/DDBJ databases">
        <title>Genome sequence of the luminous mushroom Mycena chlorophos for searching fungal bioluminescence genes.</title>
        <authorList>
            <person name="Tanaka Y."/>
            <person name="Kasuga D."/>
            <person name="Oba Y."/>
            <person name="Hase S."/>
            <person name="Sato K."/>
            <person name="Oba Y."/>
            <person name="Sakakibara Y."/>
        </authorList>
    </citation>
    <scope>NUCLEOTIDE SEQUENCE</scope>
</reference>
<organism evidence="1 2">
    <name type="scientific">Mycena chlorophos</name>
    <name type="common">Agaric fungus</name>
    <name type="synonym">Agaricus chlorophos</name>
    <dbReference type="NCBI Taxonomy" id="658473"/>
    <lineage>
        <taxon>Eukaryota</taxon>
        <taxon>Fungi</taxon>
        <taxon>Dikarya</taxon>
        <taxon>Basidiomycota</taxon>
        <taxon>Agaricomycotina</taxon>
        <taxon>Agaricomycetes</taxon>
        <taxon>Agaricomycetidae</taxon>
        <taxon>Agaricales</taxon>
        <taxon>Marasmiineae</taxon>
        <taxon>Mycenaceae</taxon>
        <taxon>Mycena</taxon>
    </lineage>
</organism>
<accession>A0ABQ0L5D3</accession>
<evidence type="ECO:0000313" key="2">
    <source>
        <dbReference type="Proteomes" id="UP000815677"/>
    </source>
</evidence>
<keyword evidence="2" id="KW-1185">Reference proteome</keyword>
<evidence type="ECO:0000313" key="1">
    <source>
        <dbReference type="EMBL" id="GAT45624.1"/>
    </source>
</evidence>